<dbReference type="AlphaFoldDB" id="A0A2S4V7D6"/>
<protein>
    <submittedName>
        <fullName evidence="2">Uncharacterized protein</fullName>
    </submittedName>
</protein>
<dbReference type="Proteomes" id="UP000238274">
    <property type="component" value="Unassembled WGS sequence"/>
</dbReference>
<gene>
    <name evidence="2" type="ORF">PSHT_10751</name>
</gene>
<proteinExistence type="predicted"/>
<reference evidence="3" key="2">
    <citation type="journal article" date="2018" name="BMC Genomics">
        <title>Genomic insights into host adaptation between the wheat stripe rust pathogen (Puccinia striiformis f. sp. tritici) and the barley stripe rust pathogen (Puccinia striiformis f. sp. hordei).</title>
        <authorList>
            <person name="Xia C."/>
            <person name="Wang M."/>
            <person name="Yin C."/>
            <person name="Cornejo O.E."/>
            <person name="Hulbert S.H."/>
            <person name="Chen X."/>
        </authorList>
    </citation>
    <scope>NUCLEOTIDE SEQUENCE [LARGE SCALE GENOMIC DNA]</scope>
    <source>
        <strain evidence="3">93TX-2</strain>
    </source>
</reference>
<accession>A0A2S4V7D6</accession>
<reference evidence="2 3" key="1">
    <citation type="submission" date="2017-12" db="EMBL/GenBank/DDBJ databases">
        <title>Gene loss provides genomic basis for host adaptation in cereal stripe rust fungi.</title>
        <authorList>
            <person name="Xia C."/>
        </authorList>
    </citation>
    <scope>NUCLEOTIDE SEQUENCE [LARGE SCALE GENOMIC DNA]</scope>
    <source>
        <strain evidence="2 3">93TX-2</strain>
    </source>
</reference>
<sequence length="28" mass="3012">MLDLKSSPRKLLSKSLQSTSTLTATSDC</sequence>
<evidence type="ECO:0000313" key="3">
    <source>
        <dbReference type="Proteomes" id="UP000238274"/>
    </source>
</evidence>
<feature type="region of interest" description="Disordered" evidence="1">
    <location>
        <begin position="1"/>
        <end position="28"/>
    </location>
</feature>
<reference evidence="3" key="3">
    <citation type="journal article" date="2018" name="Mol. Plant Microbe Interact.">
        <title>Genome sequence resources for the wheat stripe rust pathogen (Puccinia striiformis f. sp. tritici) and the barley stripe rust pathogen (Puccinia striiformis f. sp. hordei).</title>
        <authorList>
            <person name="Xia C."/>
            <person name="Wang M."/>
            <person name="Yin C."/>
            <person name="Cornejo O.E."/>
            <person name="Hulbert S.H."/>
            <person name="Chen X."/>
        </authorList>
    </citation>
    <scope>NUCLEOTIDE SEQUENCE [LARGE SCALE GENOMIC DNA]</scope>
    <source>
        <strain evidence="3">93TX-2</strain>
    </source>
</reference>
<keyword evidence="3" id="KW-1185">Reference proteome</keyword>
<evidence type="ECO:0000313" key="2">
    <source>
        <dbReference type="EMBL" id="POW05414.1"/>
    </source>
</evidence>
<dbReference type="EMBL" id="PKSM01000171">
    <property type="protein sequence ID" value="POW05414.1"/>
    <property type="molecule type" value="Genomic_DNA"/>
</dbReference>
<feature type="compositionally biased region" description="Low complexity" evidence="1">
    <location>
        <begin position="13"/>
        <end position="28"/>
    </location>
</feature>
<name>A0A2S4V7D6_9BASI</name>
<comment type="caution">
    <text evidence="2">The sequence shown here is derived from an EMBL/GenBank/DDBJ whole genome shotgun (WGS) entry which is preliminary data.</text>
</comment>
<dbReference type="VEuPathDB" id="FungiDB:PSHT_10751"/>
<organism evidence="2 3">
    <name type="scientific">Puccinia striiformis</name>
    <dbReference type="NCBI Taxonomy" id="27350"/>
    <lineage>
        <taxon>Eukaryota</taxon>
        <taxon>Fungi</taxon>
        <taxon>Dikarya</taxon>
        <taxon>Basidiomycota</taxon>
        <taxon>Pucciniomycotina</taxon>
        <taxon>Pucciniomycetes</taxon>
        <taxon>Pucciniales</taxon>
        <taxon>Pucciniaceae</taxon>
        <taxon>Puccinia</taxon>
    </lineage>
</organism>
<evidence type="ECO:0000256" key="1">
    <source>
        <dbReference type="SAM" id="MobiDB-lite"/>
    </source>
</evidence>